<evidence type="ECO:0000313" key="3">
    <source>
        <dbReference type="Proteomes" id="UP000467428"/>
    </source>
</evidence>
<evidence type="ECO:0000259" key="1">
    <source>
        <dbReference type="Pfam" id="PF13360"/>
    </source>
</evidence>
<keyword evidence="3" id="KW-1185">Reference proteome</keyword>
<dbReference type="InterPro" id="IPR011047">
    <property type="entry name" value="Quinoprotein_ADH-like_sf"/>
</dbReference>
<geneLocation type="plasmid" evidence="3">
    <name>pjcm18538 dna</name>
</geneLocation>
<organism evidence="2 3">
    <name type="scientific">Mycolicibacterium arabiense</name>
    <dbReference type="NCBI Taxonomy" id="1286181"/>
    <lineage>
        <taxon>Bacteria</taxon>
        <taxon>Bacillati</taxon>
        <taxon>Actinomycetota</taxon>
        <taxon>Actinomycetes</taxon>
        <taxon>Mycobacteriales</taxon>
        <taxon>Mycobacteriaceae</taxon>
        <taxon>Mycolicibacterium</taxon>
    </lineage>
</organism>
<gene>
    <name evidence="2" type="ORF">MARA_37510</name>
</gene>
<dbReference type="EMBL" id="AP022593">
    <property type="protein sequence ID" value="BBY50283.1"/>
    <property type="molecule type" value="Genomic_DNA"/>
</dbReference>
<dbReference type="Proteomes" id="UP000467428">
    <property type="component" value="Chromosome"/>
</dbReference>
<dbReference type="Pfam" id="PF13360">
    <property type="entry name" value="PQQ_2"/>
    <property type="match status" value="1"/>
</dbReference>
<dbReference type="InterPro" id="IPR002372">
    <property type="entry name" value="PQQ_rpt_dom"/>
</dbReference>
<dbReference type="SUPFAM" id="SSF50998">
    <property type="entry name" value="Quinoprotein alcohol dehydrogenase-like"/>
    <property type="match status" value="1"/>
</dbReference>
<dbReference type="InterPro" id="IPR015943">
    <property type="entry name" value="WD40/YVTN_repeat-like_dom_sf"/>
</dbReference>
<dbReference type="AlphaFoldDB" id="A0A7I7S0Q4"/>
<protein>
    <recommendedName>
        <fullName evidence="1">Pyrrolo-quinoline quinone repeat domain-containing protein</fullName>
    </recommendedName>
</protein>
<feature type="domain" description="Pyrrolo-quinoline quinone repeat" evidence="1">
    <location>
        <begin position="70"/>
        <end position="211"/>
    </location>
</feature>
<evidence type="ECO:0000313" key="2">
    <source>
        <dbReference type="EMBL" id="BBY50283.1"/>
    </source>
</evidence>
<dbReference type="KEGG" id="marz:MARA_37510"/>
<sequence>MIGAVVIGEVVSATGHDDRPVDATTSAPTEVSAIPPVLGDKRFEVTISGRPDAQPHVVPAGPGFAVVVDDNLTAYGADGVERWHYRPADTAIDNVHVYDDGAVLIAALSDNLIAFDANTGQQLWTSSDEDLRGAFDGYQNSTEQKPYPSLPRFLAQSTGTVMMGFDPRNGEETWRHSRGCSKTAYTPTQLLCLNMWGDHARVTVVDAATGSAGVDVRVPIPGAGRPETWTFIAEDVDSSGAGVAMTFWVSSSDEQDPSPLVYLNTTSRASVPLGEASAFGGDPRGDLLVTSPGGGTVALHDAAGARRCIINPDATPVDGEFGATAWLTDQIIAVINRGTGFDPEPALVVFDRDCRSLSSEPVPPGTDITAIVPAPGATLIVRSDGAGTHIDGYSPR</sequence>
<reference evidence="2 3" key="1">
    <citation type="journal article" date="2019" name="Emerg. Microbes Infect.">
        <title>Comprehensive subspecies identification of 175 nontuberculous mycobacteria species based on 7547 genomic profiles.</title>
        <authorList>
            <person name="Matsumoto Y."/>
            <person name="Kinjo T."/>
            <person name="Motooka D."/>
            <person name="Nabeya D."/>
            <person name="Jung N."/>
            <person name="Uechi K."/>
            <person name="Horii T."/>
            <person name="Iida T."/>
            <person name="Fujita J."/>
            <person name="Nakamura S."/>
        </authorList>
    </citation>
    <scope>NUCLEOTIDE SEQUENCE [LARGE SCALE GENOMIC DNA]</scope>
    <source>
        <strain evidence="2 3">JCM 18538</strain>
    </source>
</reference>
<dbReference type="Gene3D" id="2.130.10.10">
    <property type="entry name" value="YVTN repeat-like/Quinoprotein amine dehydrogenase"/>
    <property type="match status" value="1"/>
</dbReference>
<proteinExistence type="predicted"/>
<name>A0A7I7S0Q4_9MYCO</name>
<accession>A0A7I7S0Q4</accession>